<dbReference type="RefSeq" id="WP_413281842.1">
    <property type="nucleotide sequence ID" value="NZ_JBHFNT010000314.1"/>
</dbReference>
<sequence length="732" mass="82421">MVRFGDRADTLARLVFLADIQQADPRQAVLLAWIGASVPEFSAYSLKHESAIREALCHAAVEARIHALDMLAVCQMSPVPFAALLVDRATANSKTERAAALMVLQREASAMVPFVQAKAQTGTATERAYAARLMIDLIGIDARLFLEERLEIEQTATVKDAIEQALYYLAILNTPEVEIGLSPLPGVVLEAPLPTSVREEIEGVINQFYELAQGKYEEQQCHLYPSIPQPQPPSSDFVDRVFECLQFGTAAECFALQPVYHYLANLHAPAQFRQLLEIPELDLIHVTRLLLLLQLIPTQSQTLVPTPTIPQCLHWAESEISTSTVLQPWCQHRQPNSSLRYLVSGFEGLGISGDTIAMKMLTWEESPFWSWGEQAISEYFTERLSILDILFDLGPFPQIYYAHEQTARRQLFRILELFPQLPARFIPQLWDIALNGVQAEMPLAQRCLDCCPGTQERLHQLVNHSDPAIQIIAIQWLTRLLDRTAIPQMQAALRRQPTQTVRDALLRGIEKLGASIGEFLDRSQLLQESQTGLRKGIPQALSWFPFGTLPLVHWQDTEEPVATEILTWFIVQSYQQKNPEPSPVLRQYVKLWNVEEHQQFGQFVLESWINQDTQVASAVKEKGILAVAGACGGEAMVPIINRYLKTYFGNRLAQCLALLQMLTWSDDFAAIQLLLTIANRFRTQKIQEAAQQCVQQLAQRQGWTLAELGDRTIPWCGLAEDGTLLLDYGSHN</sequence>
<reference evidence="1 2" key="1">
    <citation type="submission" date="2024-09" db="EMBL/GenBank/DDBJ databases">
        <title>Floridaenema gen nov. (Aerosakkonemataceae, Aerosakkonematales ord. nov., Cyanobacteria) from benthic tropical and subtropical fresh waters, with the description of four new species.</title>
        <authorList>
            <person name="Moretto J.A."/>
            <person name="Berthold D.E."/>
            <person name="Lefler F.W."/>
            <person name="Huang I.-S."/>
            <person name="Laughinghouse H. IV."/>
        </authorList>
    </citation>
    <scope>NUCLEOTIDE SEQUENCE [LARGE SCALE GENOMIC DNA]</scope>
    <source>
        <strain evidence="1 2">BLCC-F167</strain>
    </source>
</reference>
<comment type="caution">
    <text evidence="1">The sequence shown here is derived from an EMBL/GenBank/DDBJ whole genome shotgun (WGS) entry which is preliminary data.</text>
</comment>
<evidence type="ECO:0000313" key="1">
    <source>
        <dbReference type="EMBL" id="MFB2839575.1"/>
    </source>
</evidence>
<dbReference type="Proteomes" id="UP001576780">
    <property type="component" value="Unassembled WGS sequence"/>
</dbReference>
<evidence type="ECO:0000313" key="2">
    <source>
        <dbReference type="Proteomes" id="UP001576780"/>
    </source>
</evidence>
<dbReference type="InterPro" id="IPR016024">
    <property type="entry name" value="ARM-type_fold"/>
</dbReference>
<evidence type="ECO:0008006" key="3">
    <source>
        <dbReference type="Google" id="ProtNLM"/>
    </source>
</evidence>
<keyword evidence="2" id="KW-1185">Reference proteome</keyword>
<accession>A0ABV4WWS2</accession>
<gene>
    <name evidence="1" type="ORF">ACE1CA_34220</name>
</gene>
<protein>
    <recommendedName>
        <fullName evidence="3">HEAT repeat domain-containing protein</fullName>
    </recommendedName>
</protein>
<dbReference type="SUPFAM" id="SSF48371">
    <property type="entry name" value="ARM repeat"/>
    <property type="match status" value="1"/>
</dbReference>
<organism evidence="1 2">
    <name type="scientific">Floridaenema evergladense BLCC-F167</name>
    <dbReference type="NCBI Taxonomy" id="3153639"/>
    <lineage>
        <taxon>Bacteria</taxon>
        <taxon>Bacillati</taxon>
        <taxon>Cyanobacteriota</taxon>
        <taxon>Cyanophyceae</taxon>
        <taxon>Oscillatoriophycideae</taxon>
        <taxon>Aerosakkonematales</taxon>
        <taxon>Aerosakkonemataceae</taxon>
        <taxon>Floridanema</taxon>
        <taxon>Floridanema evergladense</taxon>
    </lineage>
</organism>
<dbReference type="EMBL" id="JBHFNT010000314">
    <property type="protein sequence ID" value="MFB2839575.1"/>
    <property type="molecule type" value="Genomic_DNA"/>
</dbReference>
<proteinExistence type="predicted"/>
<name>A0ABV4WWS2_9CYAN</name>